<name>A0A955I873_9BACT</name>
<evidence type="ECO:0000313" key="2">
    <source>
        <dbReference type="EMBL" id="MCA9380640.1"/>
    </source>
</evidence>
<organism evidence="2 3">
    <name type="scientific">Candidatus Dojkabacteria bacterium</name>
    <dbReference type="NCBI Taxonomy" id="2099670"/>
    <lineage>
        <taxon>Bacteria</taxon>
        <taxon>Candidatus Dojkabacteria</taxon>
    </lineage>
</organism>
<protein>
    <submittedName>
        <fullName evidence="2">Uncharacterized protein</fullName>
    </submittedName>
</protein>
<gene>
    <name evidence="2" type="ORF">KC678_00045</name>
</gene>
<comment type="caution">
    <text evidence="2">The sequence shown here is derived from an EMBL/GenBank/DDBJ whole genome shotgun (WGS) entry which is preliminary data.</text>
</comment>
<dbReference type="Proteomes" id="UP000775877">
    <property type="component" value="Unassembled WGS sequence"/>
</dbReference>
<reference evidence="2" key="1">
    <citation type="submission" date="2020-04" db="EMBL/GenBank/DDBJ databases">
        <authorList>
            <person name="Zhang T."/>
        </authorList>
    </citation>
    <scope>NUCLEOTIDE SEQUENCE</scope>
    <source>
        <strain evidence="2">HKST-UBA13</strain>
    </source>
</reference>
<evidence type="ECO:0000313" key="3">
    <source>
        <dbReference type="Proteomes" id="UP000775877"/>
    </source>
</evidence>
<reference evidence="2" key="2">
    <citation type="journal article" date="2021" name="Microbiome">
        <title>Successional dynamics and alternative stable states in a saline activated sludge microbial community over 9 years.</title>
        <authorList>
            <person name="Wang Y."/>
            <person name="Ye J."/>
            <person name="Ju F."/>
            <person name="Liu L."/>
            <person name="Boyd J.A."/>
            <person name="Deng Y."/>
            <person name="Parks D.H."/>
            <person name="Jiang X."/>
            <person name="Yin X."/>
            <person name="Woodcroft B.J."/>
            <person name="Tyson G.W."/>
            <person name="Hugenholtz P."/>
            <person name="Polz M.F."/>
            <person name="Zhang T."/>
        </authorList>
    </citation>
    <scope>NUCLEOTIDE SEQUENCE</scope>
    <source>
        <strain evidence="2">HKST-UBA13</strain>
    </source>
</reference>
<proteinExistence type="predicted"/>
<sequence>MDKQIDRQDTIESYERRVQELNVQIDQLDATIENIKVLEEKLERASKSVVDRILCEYSLKGKAKEPLILYDLSQPHLKGTLTLAPTAKLVNIDKGSILEHGSSDEIGRLMAMLGEEEMRRYSTWVDELKDNPDLIKEYQKKGKWYDAPSAAIGWLSDYVTSTGSAASRMSLMTLDKRIIGASAHLGGENYQQTVQIISDNIRKYLYLSSGTDPWLAKQYEASIATIESNLLRNLHALDNTSTAYIAQLFFSPDRAFPILESSDNTTRLWNAFSSKEVNESKIFHEDPIIDSYIRNLLNSLPDKDTNNLNTKDQQYYLYRLLFTLNITVPILELKQQQKSLGRGEDLQIATWTQTGIANDKMAQIFDLFFLLQKLGNDIHDKETADTKKYLYLYSIRKGILNLNPLPGWLKDQFRIFGECLSNVYRSNVIDESYSVKLADGTSKHPGVYVISFDAQRLLDLFGDVKRSAALLSFNPKYWKIMISSQEQ</sequence>
<feature type="coiled-coil region" evidence="1">
    <location>
        <begin position="11"/>
        <end position="48"/>
    </location>
</feature>
<accession>A0A955I873</accession>
<evidence type="ECO:0000256" key="1">
    <source>
        <dbReference type="SAM" id="Coils"/>
    </source>
</evidence>
<dbReference type="AlphaFoldDB" id="A0A955I873"/>
<dbReference type="EMBL" id="JAGQLJ010000002">
    <property type="protein sequence ID" value="MCA9380640.1"/>
    <property type="molecule type" value="Genomic_DNA"/>
</dbReference>
<keyword evidence="1" id="KW-0175">Coiled coil</keyword>